<dbReference type="PANTHER" id="PTHR13847:SF287">
    <property type="entry name" value="FAD-DEPENDENT OXIDOREDUCTASE DOMAIN-CONTAINING PROTEIN 1"/>
    <property type="match status" value="1"/>
</dbReference>
<feature type="non-terminal residue" evidence="3">
    <location>
        <position position="1"/>
    </location>
</feature>
<evidence type="ECO:0000313" key="3">
    <source>
        <dbReference type="EMBL" id="PIU99695.1"/>
    </source>
</evidence>
<sequence>IIGCSIAFNLAKLGAKNVVLLEKEKMTGMGSTAKCSGGIRQQFISPANILLSIESIKIFKNWQDEFPYPVQYALDFRQAGYLFLLHSKSQIENFQKQMALQKKLGVVTVGFVNTHEISTALPYLNISGIVAGVFCASDGVADPASCCAEYEKQAKMMGVQFLTDVKVSDIGANGTTRRKIEVVFTNKGSMLTPCVINAAGPHAAQIGKMLNIEIPIICHRHQTIATPPIKWMKKNDPFVIDYDDYAGQEFYFRPEAGNENTGYQLLLGGHEDGKIQIADPDKYKEKIDQDFILYLADRAMNRFKEGENIQILTKSGIAGLYESTPDALPILGKTEEVEGFILANGFSGHGFMHSPIIGKIIAEIALSGRSSFDITGLGLDNFKTNTRPPAEKAIV</sequence>
<evidence type="ECO:0000256" key="1">
    <source>
        <dbReference type="ARBA" id="ARBA00023002"/>
    </source>
</evidence>
<dbReference type="InterPro" id="IPR006076">
    <property type="entry name" value="FAD-dep_OxRdtase"/>
</dbReference>
<evidence type="ECO:0000313" key="4">
    <source>
        <dbReference type="Proteomes" id="UP000228561"/>
    </source>
</evidence>
<reference evidence="4" key="1">
    <citation type="submission" date="2017-09" db="EMBL/GenBank/DDBJ databases">
        <title>Depth-based differentiation of microbial function through sediment-hosted aquifers and enrichment of novel symbionts in the deep terrestrial subsurface.</title>
        <authorList>
            <person name="Probst A.J."/>
            <person name="Ladd B."/>
            <person name="Jarett J.K."/>
            <person name="Geller-Mcgrath D.E."/>
            <person name="Sieber C.M.K."/>
            <person name="Emerson J.B."/>
            <person name="Anantharaman K."/>
            <person name="Thomas B.C."/>
            <person name="Malmstrom R."/>
            <person name="Stieglmeier M."/>
            <person name="Klingl A."/>
            <person name="Woyke T."/>
            <person name="Ryan C.M."/>
            <person name="Banfield J.F."/>
        </authorList>
    </citation>
    <scope>NUCLEOTIDE SEQUENCE [LARGE SCALE GENOMIC DNA]</scope>
</reference>
<keyword evidence="1" id="KW-0560">Oxidoreductase</keyword>
<dbReference type="PANTHER" id="PTHR13847">
    <property type="entry name" value="SARCOSINE DEHYDROGENASE-RELATED"/>
    <property type="match status" value="1"/>
</dbReference>
<feature type="domain" description="FAD dependent oxidoreductase" evidence="2">
    <location>
        <begin position="1"/>
        <end position="363"/>
    </location>
</feature>
<dbReference type="Gene3D" id="3.50.50.60">
    <property type="entry name" value="FAD/NAD(P)-binding domain"/>
    <property type="match status" value="1"/>
</dbReference>
<dbReference type="SUPFAM" id="SSF51905">
    <property type="entry name" value="FAD/NAD(P)-binding domain"/>
    <property type="match status" value="1"/>
</dbReference>
<dbReference type="Pfam" id="PF01266">
    <property type="entry name" value="DAO"/>
    <property type="match status" value="1"/>
</dbReference>
<dbReference type="GO" id="GO:0005737">
    <property type="term" value="C:cytoplasm"/>
    <property type="evidence" value="ECO:0007669"/>
    <property type="project" value="TreeGrafter"/>
</dbReference>
<proteinExistence type="predicted"/>
<name>A0A2M7B9A4_9BACT</name>
<accession>A0A2M7B9A4</accession>
<protein>
    <recommendedName>
        <fullName evidence="2">FAD dependent oxidoreductase domain-containing protein</fullName>
    </recommendedName>
</protein>
<dbReference type="Proteomes" id="UP000228561">
    <property type="component" value="Unassembled WGS sequence"/>
</dbReference>
<evidence type="ECO:0000259" key="2">
    <source>
        <dbReference type="Pfam" id="PF01266"/>
    </source>
</evidence>
<dbReference type="Gene3D" id="3.30.9.10">
    <property type="entry name" value="D-Amino Acid Oxidase, subunit A, domain 2"/>
    <property type="match status" value="1"/>
</dbReference>
<gene>
    <name evidence="3" type="ORF">COS58_00950</name>
</gene>
<comment type="caution">
    <text evidence="3">The sequence shown here is derived from an EMBL/GenBank/DDBJ whole genome shotgun (WGS) entry which is preliminary data.</text>
</comment>
<dbReference type="AlphaFoldDB" id="A0A2M7B9A4"/>
<dbReference type="InterPro" id="IPR036188">
    <property type="entry name" value="FAD/NAD-bd_sf"/>
</dbReference>
<organism evidence="3 4">
    <name type="scientific">Candidatus Tagabacteria bacterium CG03_land_8_20_14_0_80_41_22</name>
    <dbReference type="NCBI Taxonomy" id="1975020"/>
    <lineage>
        <taxon>Bacteria</taxon>
        <taxon>Candidatus Tagaibacteriota</taxon>
    </lineage>
</organism>
<dbReference type="GO" id="GO:0016491">
    <property type="term" value="F:oxidoreductase activity"/>
    <property type="evidence" value="ECO:0007669"/>
    <property type="project" value="UniProtKB-KW"/>
</dbReference>
<dbReference type="EMBL" id="PEVG01000011">
    <property type="protein sequence ID" value="PIU99695.1"/>
    <property type="molecule type" value="Genomic_DNA"/>
</dbReference>